<dbReference type="Proteomes" id="UP000324209">
    <property type="component" value="Chromosome"/>
</dbReference>
<dbReference type="KEGG" id="ock:EXM22_15585"/>
<dbReference type="EMBL" id="CP036150">
    <property type="protein sequence ID" value="QEN09330.1"/>
    <property type="molecule type" value="Genomic_DNA"/>
</dbReference>
<keyword evidence="2" id="KW-1185">Reference proteome</keyword>
<name>A0A5C1QQU5_9SPIO</name>
<accession>A0A5C1QQU5</accession>
<evidence type="ECO:0000313" key="2">
    <source>
        <dbReference type="Proteomes" id="UP000324209"/>
    </source>
</evidence>
<proteinExistence type="predicted"/>
<gene>
    <name evidence="1" type="ORF">EXM22_15585</name>
</gene>
<dbReference type="OrthoDB" id="9834210at2"/>
<reference evidence="1 2" key="1">
    <citation type="submission" date="2019-02" db="EMBL/GenBank/DDBJ databases">
        <title>Complete Genome Sequence and Methylome Analysis of free living Spirochaetas.</title>
        <authorList>
            <person name="Fomenkov A."/>
            <person name="Dubinina G."/>
            <person name="Leshcheva N."/>
            <person name="Mikheeva N."/>
            <person name="Grabovich M."/>
            <person name="Vincze T."/>
            <person name="Roberts R.J."/>
        </authorList>
    </citation>
    <scope>NUCLEOTIDE SEQUENCE [LARGE SCALE GENOMIC DNA]</scope>
    <source>
        <strain evidence="1 2">K2</strain>
    </source>
</reference>
<dbReference type="AlphaFoldDB" id="A0A5C1QQU5"/>
<sequence>MGSAAKKQRRIDNQILSQFYIDSQAGRARLKDVQEVKDILIQLGEPFADVITDRELFYFYLIFSWNLSFAPEDQVDQELDRFLEPYKEAGERFYRASRELLLSIVSRKKKMFPQEHYTFGSLNPGEKASGLS</sequence>
<dbReference type="RefSeq" id="WP_149487405.1">
    <property type="nucleotide sequence ID" value="NZ_CP036150.1"/>
</dbReference>
<protein>
    <submittedName>
        <fullName evidence="1">Uncharacterized protein</fullName>
    </submittedName>
</protein>
<evidence type="ECO:0000313" key="1">
    <source>
        <dbReference type="EMBL" id="QEN09330.1"/>
    </source>
</evidence>
<organism evidence="1 2">
    <name type="scientific">Oceanispirochaeta crateris</name>
    <dbReference type="NCBI Taxonomy" id="2518645"/>
    <lineage>
        <taxon>Bacteria</taxon>
        <taxon>Pseudomonadati</taxon>
        <taxon>Spirochaetota</taxon>
        <taxon>Spirochaetia</taxon>
        <taxon>Spirochaetales</taxon>
        <taxon>Spirochaetaceae</taxon>
        <taxon>Oceanispirochaeta</taxon>
    </lineage>
</organism>